<keyword evidence="1" id="KW-0175">Coiled coil</keyword>
<organism evidence="4 5">
    <name type="scientific">Romanomermis culicivorax</name>
    <name type="common">Nematode worm</name>
    <dbReference type="NCBI Taxonomy" id="13658"/>
    <lineage>
        <taxon>Eukaryota</taxon>
        <taxon>Metazoa</taxon>
        <taxon>Ecdysozoa</taxon>
        <taxon>Nematoda</taxon>
        <taxon>Enoplea</taxon>
        <taxon>Dorylaimia</taxon>
        <taxon>Mermithida</taxon>
        <taxon>Mermithoidea</taxon>
        <taxon>Mermithidae</taxon>
        <taxon>Romanomermis</taxon>
    </lineage>
</organism>
<feature type="compositionally biased region" description="Basic residues" evidence="2">
    <location>
        <begin position="194"/>
        <end position="215"/>
    </location>
</feature>
<dbReference type="OMA" id="IAMADMW"/>
<proteinExistence type="predicted"/>
<evidence type="ECO:0000259" key="3">
    <source>
        <dbReference type="Pfam" id="PF07780"/>
    </source>
</evidence>
<dbReference type="GO" id="GO:0006364">
    <property type="term" value="P:rRNA processing"/>
    <property type="evidence" value="ECO:0007669"/>
    <property type="project" value="InterPro"/>
</dbReference>
<dbReference type="AlphaFoldDB" id="A0A915IM18"/>
<dbReference type="GO" id="GO:0005634">
    <property type="term" value="C:nucleus"/>
    <property type="evidence" value="ECO:0007669"/>
    <property type="project" value="InterPro"/>
</dbReference>
<feature type="coiled-coil region" evidence="1">
    <location>
        <begin position="103"/>
        <end position="137"/>
    </location>
</feature>
<dbReference type="Proteomes" id="UP000887565">
    <property type="component" value="Unplaced"/>
</dbReference>
<evidence type="ECO:0000256" key="2">
    <source>
        <dbReference type="SAM" id="MobiDB-lite"/>
    </source>
</evidence>
<accession>A0A915IM18</accession>
<dbReference type="InterPro" id="IPR012920">
    <property type="entry name" value="rRNA_MeTfrase_SPB1-like_C"/>
</dbReference>
<keyword evidence="4" id="KW-1185">Reference proteome</keyword>
<dbReference type="WBParaSite" id="nRc.2.0.1.t14508-RA">
    <property type="protein sequence ID" value="nRc.2.0.1.t14508-RA"/>
    <property type="gene ID" value="nRc.2.0.1.g14508"/>
</dbReference>
<dbReference type="Pfam" id="PF07780">
    <property type="entry name" value="Spb1_C"/>
    <property type="match status" value="1"/>
</dbReference>
<evidence type="ECO:0000313" key="5">
    <source>
        <dbReference type="WBParaSite" id="nRc.2.0.1.t14508-RA"/>
    </source>
</evidence>
<feature type="domain" description="Ribosomal RNA methyltransferase SPB1-like C-terminal" evidence="3">
    <location>
        <begin position="11"/>
        <end position="203"/>
    </location>
</feature>
<protein>
    <submittedName>
        <fullName evidence="5">Ribosomal RNA methyltransferase SPB1-like C-terminal domain-containing protein</fullName>
    </submittedName>
</protein>
<feature type="region of interest" description="Disordered" evidence="2">
    <location>
        <begin position="186"/>
        <end position="238"/>
    </location>
</feature>
<dbReference type="GO" id="GO:0008168">
    <property type="term" value="F:methyltransferase activity"/>
    <property type="evidence" value="ECO:0007669"/>
    <property type="project" value="InterPro"/>
</dbReference>
<evidence type="ECO:0000256" key="1">
    <source>
        <dbReference type="SAM" id="Coils"/>
    </source>
</evidence>
<evidence type="ECO:0000313" key="4">
    <source>
        <dbReference type="Proteomes" id="UP000887565"/>
    </source>
</evidence>
<reference evidence="5" key="1">
    <citation type="submission" date="2022-11" db="UniProtKB">
        <authorList>
            <consortium name="WormBaseParasite"/>
        </authorList>
    </citation>
    <scope>IDENTIFICATION</scope>
</reference>
<sequence>MSTSRSRNGQQQNAQQRSSLLKGKNFKLDAHGIAMADMWLHSSKTRRDLIDSAYNRYTNNDENLPEWFASDEKKHYRPQLPVTKEAVEAYKLRMKEIDARPIKKVAEAKARKKKRAVRRAEKAKKRAEAVIENSDMTEGQKAQEVRKIYKQSMSKQKKSELTYVVAKKGQAGKRVRRPVGVQGRFKVVDPRLKKDNRKMKGAKRSRPNKGFRKQLHTVCKSPGGSSVLPPTAQPCIAR</sequence>
<name>A0A915IM18_ROMCU</name>